<dbReference type="Pfam" id="PF06182">
    <property type="entry name" value="ABC2_membrane_6"/>
    <property type="match status" value="1"/>
</dbReference>
<gene>
    <name evidence="2" type="ORF">FB381_2097</name>
</gene>
<proteinExistence type="predicted"/>
<feature type="transmembrane region" description="Helical" evidence="1">
    <location>
        <begin position="151"/>
        <end position="180"/>
    </location>
</feature>
<keyword evidence="3" id="KW-1185">Reference proteome</keyword>
<evidence type="ECO:0000313" key="2">
    <source>
        <dbReference type="EMBL" id="TQL68208.1"/>
    </source>
</evidence>
<dbReference type="PANTHER" id="PTHR36832:SF2">
    <property type="entry name" value="INTEGRAL MEMBRANE PROTEIN"/>
    <property type="match status" value="1"/>
</dbReference>
<feature type="transmembrane region" description="Helical" evidence="1">
    <location>
        <begin position="66"/>
        <end position="86"/>
    </location>
</feature>
<dbReference type="AlphaFoldDB" id="A0A543A6K4"/>
<keyword evidence="1" id="KW-0812">Transmembrane</keyword>
<accession>A0A543A6K4</accession>
<feature type="transmembrane region" description="Helical" evidence="1">
    <location>
        <begin position="187"/>
        <end position="206"/>
    </location>
</feature>
<organism evidence="2 3">
    <name type="scientific">Nocardioides albertanoniae</name>
    <dbReference type="NCBI Taxonomy" id="1175486"/>
    <lineage>
        <taxon>Bacteria</taxon>
        <taxon>Bacillati</taxon>
        <taxon>Actinomycetota</taxon>
        <taxon>Actinomycetes</taxon>
        <taxon>Propionibacteriales</taxon>
        <taxon>Nocardioidaceae</taxon>
        <taxon>Nocardioides</taxon>
    </lineage>
</organism>
<name>A0A543A6K4_9ACTN</name>
<evidence type="ECO:0000313" key="3">
    <source>
        <dbReference type="Proteomes" id="UP000320209"/>
    </source>
</evidence>
<dbReference type="PANTHER" id="PTHR36832">
    <property type="entry name" value="SLR1174 PROTEIN-RELATED"/>
    <property type="match status" value="1"/>
</dbReference>
<dbReference type="RefSeq" id="WP_246088053.1">
    <property type="nucleotide sequence ID" value="NZ_VFOV01000001.1"/>
</dbReference>
<dbReference type="EMBL" id="VFOV01000001">
    <property type="protein sequence ID" value="TQL68208.1"/>
    <property type="molecule type" value="Genomic_DNA"/>
</dbReference>
<keyword evidence="1" id="KW-1133">Transmembrane helix</keyword>
<reference evidence="2 3" key="1">
    <citation type="submission" date="2019-06" db="EMBL/GenBank/DDBJ databases">
        <title>Sequencing the genomes of 1000 actinobacteria strains.</title>
        <authorList>
            <person name="Klenk H.-P."/>
        </authorList>
    </citation>
    <scope>NUCLEOTIDE SEQUENCE [LARGE SCALE GENOMIC DNA]</scope>
    <source>
        <strain evidence="2 3">DSM 25218</strain>
    </source>
</reference>
<dbReference type="InterPro" id="IPR010390">
    <property type="entry name" value="ABC-2_transporter-like"/>
</dbReference>
<sequence length="273" mass="28914">MSGPLHSPPSLYAAIATRSFRRYSTYTAATLAGIFTNSVFGIILSFAYLALWEQNPTAGGYGADQAVTFVWIGQALLMTIALWSGGSTDDLAERIRNGDIAVDLYRPVSVLGWYLAADLGRALYHFLTRGVAPTVVGALLFGLVAPAPAGAVGFLVSVCLAVVVSFAIRFLFASSAFWLLDATGPRVLLSVMATFFSGLTLPLNLFPDGLRQVALGLPFASYIQTPADIWLGRHAGLDMLAAIGLQVAWAIVLLAMCALVLRAATRKVVVQGG</sequence>
<feature type="transmembrane region" description="Helical" evidence="1">
    <location>
        <begin position="126"/>
        <end position="145"/>
    </location>
</feature>
<feature type="transmembrane region" description="Helical" evidence="1">
    <location>
        <begin position="28"/>
        <end position="51"/>
    </location>
</feature>
<protein>
    <submittedName>
        <fullName evidence="2">ABC-2 type transport system permease protein</fullName>
    </submittedName>
</protein>
<dbReference type="Proteomes" id="UP000320209">
    <property type="component" value="Unassembled WGS sequence"/>
</dbReference>
<comment type="caution">
    <text evidence="2">The sequence shown here is derived from an EMBL/GenBank/DDBJ whole genome shotgun (WGS) entry which is preliminary data.</text>
</comment>
<keyword evidence="1" id="KW-0472">Membrane</keyword>
<evidence type="ECO:0000256" key="1">
    <source>
        <dbReference type="SAM" id="Phobius"/>
    </source>
</evidence>
<feature type="transmembrane region" description="Helical" evidence="1">
    <location>
        <begin position="239"/>
        <end position="261"/>
    </location>
</feature>